<feature type="non-terminal residue" evidence="2">
    <location>
        <position position="146"/>
    </location>
</feature>
<name>A0A5C3NPF6_9APHY</name>
<evidence type="ECO:0000259" key="1">
    <source>
        <dbReference type="Pfam" id="PF18803"/>
    </source>
</evidence>
<dbReference type="EMBL" id="ML213093">
    <property type="protein sequence ID" value="TFK77840.1"/>
    <property type="molecule type" value="Genomic_DNA"/>
</dbReference>
<gene>
    <name evidence="2" type="ORF">K466DRAFT_448386</name>
</gene>
<proteinExistence type="predicted"/>
<keyword evidence="3" id="KW-1185">Reference proteome</keyword>
<dbReference type="Pfam" id="PF18803">
    <property type="entry name" value="CxC2"/>
    <property type="match status" value="1"/>
</dbReference>
<feature type="non-terminal residue" evidence="2">
    <location>
        <position position="1"/>
    </location>
</feature>
<evidence type="ECO:0000313" key="3">
    <source>
        <dbReference type="Proteomes" id="UP000308197"/>
    </source>
</evidence>
<sequence>WHDEVQNYLDEFMRLEGRGDYSGSTCPRCSNTFHPEDSPGYRCDDCDDSALYCKTCTIAQHIQQPLHRVKRWAGTYYEAVTLKSLGLRVQLGHRPGNTCYNPITAAGDTFIVLDLHGIHEVGLDFCGCEAAVPTVTQLLRYRWFPA</sequence>
<feature type="domain" description="CxC2-like cysteine cluster KDZ transposase-associated" evidence="1">
    <location>
        <begin position="82"/>
        <end position="146"/>
    </location>
</feature>
<dbReference type="InParanoid" id="A0A5C3NPF6"/>
<dbReference type="STRING" id="1314778.A0A5C3NPF6"/>
<dbReference type="Proteomes" id="UP000308197">
    <property type="component" value="Unassembled WGS sequence"/>
</dbReference>
<dbReference type="InterPro" id="IPR041457">
    <property type="entry name" value="CxC2_KDZ-assoc"/>
</dbReference>
<evidence type="ECO:0000313" key="2">
    <source>
        <dbReference type="EMBL" id="TFK77840.1"/>
    </source>
</evidence>
<accession>A0A5C3NPF6</accession>
<protein>
    <recommendedName>
        <fullName evidence="1">CxC2-like cysteine cluster KDZ transposase-associated domain-containing protein</fullName>
    </recommendedName>
</protein>
<dbReference type="AlphaFoldDB" id="A0A5C3NPF6"/>
<reference evidence="2 3" key="1">
    <citation type="journal article" date="2019" name="Nat. Ecol. Evol.">
        <title>Megaphylogeny resolves global patterns of mushroom evolution.</title>
        <authorList>
            <person name="Varga T."/>
            <person name="Krizsan K."/>
            <person name="Foldi C."/>
            <person name="Dima B."/>
            <person name="Sanchez-Garcia M."/>
            <person name="Sanchez-Ramirez S."/>
            <person name="Szollosi G.J."/>
            <person name="Szarkandi J.G."/>
            <person name="Papp V."/>
            <person name="Albert L."/>
            <person name="Andreopoulos W."/>
            <person name="Angelini C."/>
            <person name="Antonin V."/>
            <person name="Barry K.W."/>
            <person name="Bougher N.L."/>
            <person name="Buchanan P."/>
            <person name="Buyck B."/>
            <person name="Bense V."/>
            <person name="Catcheside P."/>
            <person name="Chovatia M."/>
            <person name="Cooper J."/>
            <person name="Damon W."/>
            <person name="Desjardin D."/>
            <person name="Finy P."/>
            <person name="Geml J."/>
            <person name="Haridas S."/>
            <person name="Hughes K."/>
            <person name="Justo A."/>
            <person name="Karasinski D."/>
            <person name="Kautmanova I."/>
            <person name="Kiss B."/>
            <person name="Kocsube S."/>
            <person name="Kotiranta H."/>
            <person name="LaButti K.M."/>
            <person name="Lechner B.E."/>
            <person name="Liimatainen K."/>
            <person name="Lipzen A."/>
            <person name="Lukacs Z."/>
            <person name="Mihaltcheva S."/>
            <person name="Morgado L.N."/>
            <person name="Niskanen T."/>
            <person name="Noordeloos M.E."/>
            <person name="Ohm R.A."/>
            <person name="Ortiz-Santana B."/>
            <person name="Ovrebo C."/>
            <person name="Racz N."/>
            <person name="Riley R."/>
            <person name="Savchenko A."/>
            <person name="Shiryaev A."/>
            <person name="Soop K."/>
            <person name="Spirin V."/>
            <person name="Szebenyi C."/>
            <person name="Tomsovsky M."/>
            <person name="Tulloss R.E."/>
            <person name="Uehling J."/>
            <person name="Grigoriev I.V."/>
            <person name="Vagvolgyi C."/>
            <person name="Papp T."/>
            <person name="Martin F.M."/>
            <person name="Miettinen O."/>
            <person name="Hibbett D.S."/>
            <person name="Nagy L.G."/>
        </authorList>
    </citation>
    <scope>NUCLEOTIDE SEQUENCE [LARGE SCALE GENOMIC DNA]</scope>
    <source>
        <strain evidence="2 3">HHB13444</strain>
    </source>
</reference>
<organism evidence="2 3">
    <name type="scientific">Polyporus arcularius HHB13444</name>
    <dbReference type="NCBI Taxonomy" id="1314778"/>
    <lineage>
        <taxon>Eukaryota</taxon>
        <taxon>Fungi</taxon>
        <taxon>Dikarya</taxon>
        <taxon>Basidiomycota</taxon>
        <taxon>Agaricomycotina</taxon>
        <taxon>Agaricomycetes</taxon>
        <taxon>Polyporales</taxon>
        <taxon>Polyporaceae</taxon>
        <taxon>Polyporus</taxon>
    </lineage>
</organism>